<proteinExistence type="predicted"/>
<protein>
    <submittedName>
        <fullName evidence="1">Uncharacterized protein</fullName>
    </submittedName>
</protein>
<accession>A0AAU8EHY1</accession>
<sequence>MSAHTECGRVGKFDCDADEYVMATFLDSGTGEGDVEGPVAWFGEVYLEPVDEAPYVEHYGTSYLIAREFNDGRVAVETYATEEMQQERLSVLREAHDQWELDVFTD</sequence>
<evidence type="ECO:0000313" key="1">
    <source>
        <dbReference type="EMBL" id="XCG97308.1"/>
    </source>
</evidence>
<dbReference type="EMBL" id="PP946909">
    <property type="protein sequence ID" value="XCG97308.1"/>
    <property type="molecule type" value="Genomic_DNA"/>
</dbReference>
<organism evidence="1">
    <name type="scientific">Microbacterium phage Judebell</name>
    <dbReference type="NCBI Taxonomy" id="3230835"/>
    <lineage>
        <taxon>Viruses</taxon>
        <taxon>Duplodnaviria</taxon>
        <taxon>Heunggongvirae</taxon>
        <taxon>Uroviricota</taxon>
        <taxon>Caudoviricetes</taxon>
        <taxon>Squashvirus</taxon>
    </lineage>
</organism>
<reference evidence="1" key="1">
    <citation type="submission" date="2024-06" db="EMBL/GenBank/DDBJ databases">
        <authorList>
            <person name="Logan R."/>
            <person name="Biratu M.A."/>
            <person name="Chestnut P.R."/>
            <person name="Colombo E.M."/>
            <person name="Cuello R.A."/>
            <person name="Duno H.C."/>
            <person name="Karki J."/>
            <person name="Magloire W.D."/>
            <person name="Pozar I.R."/>
            <person name="Rearick M.C."/>
            <person name="Reed J.M."/>
            <person name="Waterman M.J.F."/>
        </authorList>
    </citation>
    <scope>NUCLEOTIDE SEQUENCE</scope>
</reference>
<name>A0AAU8EHY1_9CAUD</name>